<comment type="caution">
    <text evidence="2">The sequence shown here is derived from an EMBL/GenBank/DDBJ whole genome shotgun (WGS) entry which is preliminary data.</text>
</comment>
<name>A0AAV4QNL7_9ARAC</name>
<evidence type="ECO:0000256" key="1">
    <source>
        <dbReference type="SAM" id="MobiDB-lite"/>
    </source>
</evidence>
<keyword evidence="3" id="KW-1185">Reference proteome</keyword>
<feature type="region of interest" description="Disordered" evidence="1">
    <location>
        <begin position="1"/>
        <end position="22"/>
    </location>
</feature>
<evidence type="ECO:0000313" key="2">
    <source>
        <dbReference type="EMBL" id="GIY09656.1"/>
    </source>
</evidence>
<reference evidence="2 3" key="1">
    <citation type="submission" date="2021-06" db="EMBL/GenBank/DDBJ databases">
        <title>Caerostris darwini draft genome.</title>
        <authorList>
            <person name="Kono N."/>
            <person name="Arakawa K."/>
        </authorList>
    </citation>
    <scope>NUCLEOTIDE SEQUENCE [LARGE SCALE GENOMIC DNA]</scope>
</reference>
<dbReference type="AlphaFoldDB" id="A0AAV4QNL7"/>
<dbReference type="Proteomes" id="UP001054837">
    <property type="component" value="Unassembled WGS sequence"/>
</dbReference>
<sequence length="193" mass="20827">MVSPKSGAQAEPVAPILSPRGTSYLPSTRKVAAQASPPLMHLSLSLGRASTPFSTPAPYPPPNARSPPGFIRNDGSRAEGVDGRFTWNVAIIGSFRYDFACRILNSIKTASRKSPTSSFDGGCKKETHLSQCSHSVHPPCMRDQCSLVSLAREHASDTMLPIFEGTTLGCHLENLQAPPPRTQHKNFPDFNSI</sequence>
<protein>
    <submittedName>
        <fullName evidence="2">Uncharacterized protein</fullName>
    </submittedName>
</protein>
<gene>
    <name evidence="2" type="ORF">CDAR_376281</name>
</gene>
<proteinExistence type="predicted"/>
<accession>A0AAV4QNL7</accession>
<organism evidence="2 3">
    <name type="scientific">Caerostris darwini</name>
    <dbReference type="NCBI Taxonomy" id="1538125"/>
    <lineage>
        <taxon>Eukaryota</taxon>
        <taxon>Metazoa</taxon>
        <taxon>Ecdysozoa</taxon>
        <taxon>Arthropoda</taxon>
        <taxon>Chelicerata</taxon>
        <taxon>Arachnida</taxon>
        <taxon>Araneae</taxon>
        <taxon>Araneomorphae</taxon>
        <taxon>Entelegynae</taxon>
        <taxon>Araneoidea</taxon>
        <taxon>Araneidae</taxon>
        <taxon>Caerostris</taxon>
    </lineage>
</organism>
<evidence type="ECO:0000313" key="3">
    <source>
        <dbReference type="Proteomes" id="UP001054837"/>
    </source>
</evidence>
<dbReference type="EMBL" id="BPLQ01004669">
    <property type="protein sequence ID" value="GIY09656.1"/>
    <property type="molecule type" value="Genomic_DNA"/>
</dbReference>